<feature type="domain" description="SSD" evidence="3">
    <location>
        <begin position="334"/>
        <end position="494"/>
    </location>
</feature>
<dbReference type="PROSITE" id="PS50156">
    <property type="entry name" value="SSD"/>
    <property type="match status" value="2"/>
</dbReference>
<feature type="transmembrane region" description="Helical" evidence="2">
    <location>
        <begin position="748"/>
        <end position="767"/>
    </location>
</feature>
<feature type="transmembrane region" description="Helical" evidence="2">
    <location>
        <begin position="435"/>
        <end position="459"/>
    </location>
</feature>
<reference evidence="4" key="1">
    <citation type="journal article" date="2023" name="bioRxiv">
        <title>Scaffold-level genome assemblies of two parasitoid biocontrol wasps reveal the parthenogenesis mechanism and an associated novel virus.</title>
        <authorList>
            <person name="Inwood S."/>
            <person name="Skelly J."/>
            <person name="Guhlin J."/>
            <person name="Harrop T."/>
            <person name="Goldson S."/>
            <person name="Dearden P."/>
        </authorList>
    </citation>
    <scope>NUCLEOTIDE SEQUENCE</scope>
    <source>
        <strain evidence="4">Lincoln</strain>
        <tissue evidence="4">Whole body</tissue>
    </source>
</reference>
<dbReference type="SUPFAM" id="SSF82866">
    <property type="entry name" value="Multidrug efflux transporter AcrB transmembrane domain"/>
    <property type="match status" value="2"/>
</dbReference>
<feature type="transmembrane region" description="Helical" evidence="2">
    <location>
        <begin position="465"/>
        <end position="494"/>
    </location>
</feature>
<evidence type="ECO:0000313" key="4">
    <source>
        <dbReference type="EMBL" id="KAK0162114.1"/>
    </source>
</evidence>
<accession>A0AA39KHC5</accession>
<protein>
    <recommendedName>
        <fullName evidence="3">SSD domain-containing protein</fullName>
    </recommendedName>
</protein>
<sequence>MNGIVQEFLDNRSESVFKSPAFSDKVSRANAILTTMETNRTTIKMNTWKRCRKSFVNLQLNFDKIFYRIGLSIGNKPWLWLIASLCISGVCGPGMLLWHEEIDEVKLFIPVNSLLRSDAAWVRSHFKDELRYESMIVTAPNVLDPQVIRMIAKIENTIENIVVNNQSWHDVCAGYLTWFENDDFESPDNITLADDLLMKMMPLKAIISADSCIYQSLLKLWKNNGINNLNLLTKEKILDDVNAALHSVKRGNLLTDVAPLLSQIQYNKFGKVVGAKATLLNWMLKKSNKYSADWESEFIERVLNSNHTLPEGMKIYAIASRSYVDFIRQMMRNNVTILLCGLLLIVIYVTAMIGRCNRVQQRIYLSLMGVSVVGQAILSSYGICFYLGFPYGHIHPILPFLLLGIGVDDMFVIIQSLESLAENKKKLSIPMRIATALQQSGMSITVTSFTNIVAFAIGMTTVMPLLISFCMFATMGILFLYIFEIMFFVSCLVLDERRQEITMDSCFRRSKPDWKPNECSQRNMQKQIFLRFIGPVAMKPKIKFIVIFITGLTLCINIWGIYNLKQDFDPLLYLNEDSYPIQFHNNLVKYFPRFGKRANIYFSGVDYYEDRDNLAKLISTLKTNPYINNRTLDPWFIAYDEWLKNNTQDIDRDEYYGSLPEYLLTQKGQSYVKDIKFNRLPTVDYNITVSKIQIQHIFINTTTDQLRAMQLVRDTLNSANFSRGIERIAVFSHDYVSWVTNKAIGGELVRNLSLEILAVGLVTALLLRDLKVSFWVICCVAFTLIDLLGSMYYFGLTIEISTSIIILLCAGLAVDYAAHIGLEFTRTTGAKEERSIATLGNIGPAVFNGGLSTFLAFVLLGASNSHVFTTFFKLFTSVVIFGLFHGLLFLPVILSIFSSNGKNNAVNEKNDHTVWEQNRYCTLSLSSSTNDSIHK</sequence>
<evidence type="ECO:0000256" key="2">
    <source>
        <dbReference type="SAM" id="Phobius"/>
    </source>
</evidence>
<dbReference type="Gene3D" id="1.20.1640.10">
    <property type="entry name" value="Multidrug efflux transporter AcrB transmembrane domain"/>
    <property type="match status" value="2"/>
</dbReference>
<evidence type="ECO:0000313" key="5">
    <source>
        <dbReference type="Proteomes" id="UP001168972"/>
    </source>
</evidence>
<dbReference type="InterPro" id="IPR000731">
    <property type="entry name" value="SSD"/>
</dbReference>
<keyword evidence="2" id="KW-0812">Transmembrane</keyword>
<dbReference type="AlphaFoldDB" id="A0AA39KHC5"/>
<dbReference type="EMBL" id="JAQQBR010001834">
    <property type="protein sequence ID" value="KAK0162114.1"/>
    <property type="molecule type" value="Genomic_DNA"/>
</dbReference>
<dbReference type="PANTHER" id="PTHR10796:SF130">
    <property type="entry name" value="PATCHED DOMAIN-CONTAINING PROTEIN 3-LIKE PROTEIN"/>
    <property type="match status" value="1"/>
</dbReference>
<comment type="caution">
    <text evidence="4">The sequence shown here is derived from an EMBL/GenBank/DDBJ whole genome shotgun (WGS) entry which is preliminary data.</text>
</comment>
<dbReference type="PANTHER" id="PTHR10796">
    <property type="entry name" value="PATCHED-RELATED"/>
    <property type="match status" value="1"/>
</dbReference>
<dbReference type="InterPro" id="IPR051697">
    <property type="entry name" value="Patched_domain-protein"/>
</dbReference>
<keyword evidence="5" id="KW-1185">Reference proteome</keyword>
<feature type="transmembrane region" description="Helical" evidence="2">
    <location>
        <begin position="800"/>
        <end position="818"/>
    </location>
</feature>
<keyword evidence="2" id="KW-0472">Membrane</keyword>
<keyword evidence="2" id="KW-1133">Transmembrane helix</keyword>
<gene>
    <name evidence="4" type="ORF">PV327_008478</name>
</gene>
<feature type="transmembrane region" description="Helical" evidence="2">
    <location>
        <begin position="335"/>
        <end position="353"/>
    </location>
</feature>
<dbReference type="Proteomes" id="UP001168972">
    <property type="component" value="Unassembled WGS sequence"/>
</dbReference>
<dbReference type="GO" id="GO:0016020">
    <property type="term" value="C:membrane"/>
    <property type="evidence" value="ECO:0007669"/>
    <property type="project" value="TreeGrafter"/>
</dbReference>
<feature type="transmembrane region" description="Helical" evidence="2">
    <location>
        <begin position="874"/>
        <end position="897"/>
    </location>
</feature>
<feature type="transmembrane region" description="Helical" evidence="2">
    <location>
        <begin position="394"/>
        <end position="414"/>
    </location>
</feature>
<organism evidence="4 5">
    <name type="scientific">Microctonus hyperodae</name>
    <name type="common">Parasitoid wasp</name>
    <dbReference type="NCBI Taxonomy" id="165561"/>
    <lineage>
        <taxon>Eukaryota</taxon>
        <taxon>Metazoa</taxon>
        <taxon>Ecdysozoa</taxon>
        <taxon>Arthropoda</taxon>
        <taxon>Hexapoda</taxon>
        <taxon>Insecta</taxon>
        <taxon>Pterygota</taxon>
        <taxon>Neoptera</taxon>
        <taxon>Endopterygota</taxon>
        <taxon>Hymenoptera</taxon>
        <taxon>Apocrita</taxon>
        <taxon>Ichneumonoidea</taxon>
        <taxon>Braconidae</taxon>
        <taxon>Euphorinae</taxon>
        <taxon>Microctonus</taxon>
    </lineage>
</organism>
<proteinExistence type="inferred from homology"/>
<feature type="transmembrane region" description="Helical" evidence="2">
    <location>
        <begin position="544"/>
        <end position="562"/>
    </location>
</feature>
<dbReference type="InterPro" id="IPR053958">
    <property type="entry name" value="HMGCR/SNAP/NPC1-like_SSD"/>
</dbReference>
<feature type="transmembrane region" description="Helical" evidence="2">
    <location>
        <begin position="365"/>
        <end position="388"/>
    </location>
</feature>
<evidence type="ECO:0000259" key="3">
    <source>
        <dbReference type="PROSITE" id="PS50156"/>
    </source>
</evidence>
<feature type="domain" description="SSD" evidence="3">
    <location>
        <begin position="780"/>
        <end position="896"/>
    </location>
</feature>
<evidence type="ECO:0000256" key="1">
    <source>
        <dbReference type="ARBA" id="ARBA00005585"/>
    </source>
</evidence>
<reference evidence="4" key="2">
    <citation type="submission" date="2023-03" db="EMBL/GenBank/DDBJ databases">
        <authorList>
            <person name="Inwood S.N."/>
            <person name="Skelly J.G."/>
            <person name="Guhlin J."/>
            <person name="Harrop T.W.R."/>
            <person name="Goldson S.G."/>
            <person name="Dearden P.K."/>
        </authorList>
    </citation>
    <scope>NUCLEOTIDE SEQUENCE</scope>
    <source>
        <strain evidence="4">Lincoln</strain>
        <tissue evidence="4">Whole body</tissue>
    </source>
</reference>
<feature type="transmembrane region" description="Helical" evidence="2">
    <location>
        <begin position="839"/>
        <end position="862"/>
    </location>
</feature>
<dbReference type="Pfam" id="PF12349">
    <property type="entry name" value="Sterol-sensing"/>
    <property type="match status" value="1"/>
</dbReference>
<name>A0AA39KHC5_MICHY</name>
<feature type="transmembrane region" description="Helical" evidence="2">
    <location>
        <begin position="774"/>
        <end position="794"/>
    </location>
</feature>
<comment type="similarity">
    <text evidence="1">Belongs to the patched family.</text>
</comment>